<keyword evidence="3" id="KW-0813">Transport</keyword>
<dbReference type="CDD" id="cd18579">
    <property type="entry name" value="ABC_6TM_ABCC_D1"/>
    <property type="match status" value="1"/>
</dbReference>
<dbReference type="Proteomes" id="UP000825935">
    <property type="component" value="Chromosome 1"/>
</dbReference>
<dbReference type="InterPro" id="IPR050173">
    <property type="entry name" value="ABC_transporter_C-like"/>
</dbReference>
<dbReference type="InterPro" id="IPR044746">
    <property type="entry name" value="ABCC_6TM_D1"/>
</dbReference>
<feature type="transmembrane region" description="Helical" evidence="12">
    <location>
        <begin position="193"/>
        <end position="210"/>
    </location>
</feature>
<dbReference type="InterPro" id="IPR036640">
    <property type="entry name" value="ABC1_TM_sf"/>
</dbReference>
<dbReference type="PROSITE" id="PS00211">
    <property type="entry name" value="ABC_TRANSPORTER_1"/>
    <property type="match status" value="1"/>
</dbReference>
<dbReference type="Gene3D" id="1.20.1560.10">
    <property type="entry name" value="ABC transporter type 1, transmembrane domain"/>
    <property type="match status" value="2"/>
</dbReference>
<dbReference type="GO" id="GO:0140359">
    <property type="term" value="F:ABC-type transporter activity"/>
    <property type="evidence" value="ECO:0007669"/>
    <property type="project" value="InterPro"/>
</dbReference>
<feature type="transmembrane region" description="Helical" evidence="12">
    <location>
        <begin position="459"/>
        <end position="478"/>
    </location>
</feature>
<dbReference type="InterPro" id="IPR044726">
    <property type="entry name" value="ABCC_6TM_D2"/>
</dbReference>
<feature type="transmembrane region" description="Helical" evidence="12">
    <location>
        <begin position="1210"/>
        <end position="1230"/>
    </location>
</feature>
<evidence type="ECO:0000256" key="12">
    <source>
        <dbReference type="SAM" id="Phobius"/>
    </source>
</evidence>
<keyword evidence="4" id="KW-0150">Chloroplast</keyword>
<comment type="subcellular location">
    <subcellularLocation>
        <location evidence="1">Membrane</location>
        <topology evidence="1">Multi-pass membrane protein</topology>
    </subcellularLocation>
</comment>
<keyword evidence="8" id="KW-0067">ATP-binding</keyword>
<evidence type="ECO:0000256" key="4">
    <source>
        <dbReference type="ARBA" id="ARBA00022528"/>
    </source>
</evidence>
<evidence type="ECO:0000313" key="15">
    <source>
        <dbReference type="EMBL" id="KAH7445401.1"/>
    </source>
</evidence>
<evidence type="ECO:0000256" key="11">
    <source>
        <dbReference type="SAM" id="MobiDB-lite"/>
    </source>
</evidence>
<dbReference type="FunFam" id="3.40.50.300:FF:000169">
    <property type="entry name" value="ABC transporter C family member 3"/>
    <property type="match status" value="1"/>
</dbReference>
<dbReference type="OrthoDB" id="6500128at2759"/>
<dbReference type="FunFam" id="1.20.1560.10:FF:000002">
    <property type="entry name" value="ABC transporter C family member 5"/>
    <property type="match status" value="1"/>
</dbReference>
<dbReference type="SMART" id="SM00382">
    <property type="entry name" value="AAA"/>
    <property type="match status" value="2"/>
</dbReference>
<evidence type="ECO:0000256" key="10">
    <source>
        <dbReference type="ARBA" id="ARBA00023136"/>
    </source>
</evidence>
<feature type="transmembrane region" description="Helical" evidence="12">
    <location>
        <begin position="1064"/>
        <end position="1084"/>
    </location>
</feature>
<organism evidence="15 16">
    <name type="scientific">Ceratopteris richardii</name>
    <name type="common">Triangle waterfern</name>
    <dbReference type="NCBI Taxonomy" id="49495"/>
    <lineage>
        <taxon>Eukaryota</taxon>
        <taxon>Viridiplantae</taxon>
        <taxon>Streptophyta</taxon>
        <taxon>Embryophyta</taxon>
        <taxon>Tracheophyta</taxon>
        <taxon>Polypodiopsida</taxon>
        <taxon>Polypodiidae</taxon>
        <taxon>Polypodiales</taxon>
        <taxon>Pteridineae</taxon>
        <taxon>Pteridaceae</taxon>
        <taxon>Parkerioideae</taxon>
        <taxon>Ceratopteris</taxon>
    </lineage>
</organism>
<dbReference type="CDD" id="cd03244">
    <property type="entry name" value="ABCC_MRP_domain2"/>
    <property type="match status" value="1"/>
</dbReference>
<dbReference type="InterPro" id="IPR011527">
    <property type="entry name" value="ABC1_TM_dom"/>
</dbReference>
<comment type="caution">
    <text evidence="15">The sequence shown here is derived from an EMBL/GenBank/DDBJ whole genome shotgun (WGS) entry which is preliminary data.</text>
</comment>
<evidence type="ECO:0000256" key="1">
    <source>
        <dbReference type="ARBA" id="ARBA00004141"/>
    </source>
</evidence>
<feature type="transmembrane region" description="Helical" evidence="12">
    <location>
        <begin position="27"/>
        <end position="59"/>
    </location>
</feature>
<feature type="transmembrane region" description="Helical" evidence="12">
    <location>
        <begin position="435"/>
        <end position="453"/>
    </location>
</feature>
<evidence type="ECO:0000256" key="5">
    <source>
        <dbReference type="ARBA" id="ARBA00022692"/>
    </source>
</evidence>
<evidence type="ECO:0000256" key="7">
    <source>
        <dbReference type="ARBA" id="ARBA00022741"/>
    </source>
</evidence>
<evidence type="ECO:0000256" key="8">
    <source>
        <dbReference type="ARBA" id="ARBA00022840"/>
    </source>
</evidence>
<reference evidence="15" key="1">
    <citation type="submission" date="2021-08" db="EMBL/GenBank/DDBJ databases">
        <title>WGS assembly of Ceratopteris richardii.</title>
        <authorList>
            <person name="Marchant D.B."/>
            <person name="Chen G."/>
            <person name="Jenkins J."/>
            <person name="Shu S."/>
            <person name="Leebens-Mack J."/>
            <person name="Grimwood J."/>
            <person name="Schmutz J."/>
            <person name="Soltis P."/>
            <person name="Soltis D."/>
            <person name="Chen Z.-H."/>
        </authorList>
    </citation>
    <scope>NUCLEOTIDE SEQUENCE</scope>
    <source>
        <strain evidence="15">Whitten #5841</strain>
        <tissue evidence="15">Leaf</tissue>
    </source>
</reference>
<dbReference type="PANTHER" id="PTHR24223">
    <property type="entry name" value="ATP-BINDING CASSETTE SUB-FAMILY C"/>
    <property type="match status" value="1"/>
</dbReference>
<dbReference type="SUPFAM" id="SSF52540">
    <property type="entry name" value="P-loop containing nucleoside triphosphate hydrolases"/>
    <property type="match status" value="2"/>
</dbReference>
<keyword evidence="10 12" id="KW-0472">Membrane</keyword>
<dbReference type="Gene3D" id="3.40.50.300">
    <property type="entry name" value="P-loop containing nucleotide triphosphate hydrolases"/>
    <property type="match status" value="2"/>
</dbReference>
<dbReference type="OMA" id="KTHVKEM"/>
<feature type="transmembrane region" description="Helical" evidence="12">
    <location>
        <begin position="992"/>
        <end position="1021"/>
    </location>
</feature>
<feature type="domain" description="ABC transmembrane type-1" evidence="14">
    <location>
        <begin position="960"/>
        <end position="1236"/>
    </location>
</feature>
<feature type="transmembrane region" description="Helical" evidence="12">
    <location>
        <begin position="157"/>
        <end position="178"/>
    </location>
</feature>
<accession>A0A8T2VA80</accession>
<evidence type="ECO:0000256" key="6">
    <source>
        <dbReference type="ARBA" id="ARBA00022737"/>
    </source>
</evidence>
<feature type="transmembrane region" description="Helical" evidence="12">
    <location>
        <begin position="124"/>
        <end position="145"/>
    </location>
</feature>
<keyword evidence="6" id="KW-0677">Repeat</keyword>
<dbReference type="CDD" id="cd03250">
    <property type="entry name" value="ABCC_MRP_domain1"/>
    <property type="match status" value="1"/>
</dbReference>
<feature type="domain" description="ABC transporter" evidence="13">
    <location>
        <begin position="630"/>
        <end position="853"/>
    </location>
</feature>
<dbReference type="InterPro" id="IPR003593">
    <property type="entry name" value="AAA+_ATPase"/>
</dbReference>
<dbReference type="CDD" id="cd18580">
    <property type="entry name" value="ABC_6TM_ABCC_D2"/>
    <property type="match status" value="1"/>
</dbReference>
<dbReference type="GO" id="GO:0016887">
    <property type="term" value="F:ATP hydrolysis activity"/>
    <property type="evidence" value="ECO:0007669"/>
    <property type="project" value="InterPro"/>
</dbReference>
<keyword evidence="4" id="KW-0934">Plastid</keyword>
<dbReference type="InterPro" id="IPR027417">
    <property type="entry name" value="P-loop_NTPase"/>
</dbReference>
<dbReference type="GO" id="GO:0005524">
    <property type="term" value="F:ATP binding"/>
    <property type="evidence" value="ECO:0007669"/>
    <property type="project" value="UniProtKB-KW"/>
</dbReference>
<dbReference type="SUPFAM" id="SSF90123">
    <property type="entry name" value="ABC transporter transmembrane region"/>
    <property type="match status" value="2"/>
</dbReference>
<keyword evidence="5 12" id="KW-0812">Transmembrane</keyword>
<dbReference type="PANTHER" id="PTHR24223:SF362">
    <property type="entry name" value="ABC TRANSPORTER C FAMILY MEMBER 4"/>
    <property type="match status" value="1"/>
</dbReference>
<dbReference type="InterPro" id="IPR017871">
    <property type="entry name" value="ABC_transporter-like_CS"/>
</dbReference>
<feature type="domain" description="ABC transporter" evidence="13">
    <location>
        <begin position="1273"/>
        <end position="1507"/>
    </location>
</feature>
<dbReference type="Pfam" id="PF00664">
    <property type="entry name" value="ABC_membrane"/>
    <property type="match status" value="2"/>
</dbReference>
<dbReference type="EMBL" id="CM035406">
    <property type="protein sequence ID" value="KAH7445401.1"/>
    <property type="molecule type" value="Genomic_DNA"/>
</dbReference>
<dbReference type="FunFam" id="1.20.1560.10:FF:000003">
    <property type="entry name" value="ABC transporter C family member 10"/>
    <property type="match status" value="1"/>
</dbReference>
<dbReference type="FunFam" id="3.40.50.300:FF:000508">
    <property type="entry name" value="ABC transporter C family member 5"/>
    <property type="match status" value="1"/>
</dbReference>
<evidence type="ECO:0000256" key="2">
    <source>
        <dbReference type="ARBA" id="ARBA00009726"/>
    </source>
</evidence>
<evidence type="ECO:0000259" key="14">
    <source>
        <dbReference type="PROSITE" id="PS50929"/>
    </source>
</evidence>
<comment type="similarity">
    <text evidence="2">Belongs to the ABC transporter superfamily. ABCC family. Conjugate transporter (TC 3.A.1.208) subfamily.</text>
</comment>
<feature type="transmembrane region" description="Helical" evidence="12">
    <location>
        <begin position="316"/>
        <end position="337"/>
    </location>
</feature>
<evidence type="ECO:0000256" key="3">
    <source>
        <dbReference type="ARBA" id="ARBA00022448"/>
    </source>
</evidence>
<protein>
    <submittedName>
        <fullName evidence="15">Uncharacterized protein</fullName>
    </submittedName>
</protein>
<keyword evidence="16" id="KW-1185">Reference proteome</keyword>
<feature type="region of interest" description="Disordered" evidence="11">
    <location>
        <begin position="899"/>
        <end position="920"/>
    </location>
</feature>
<name>A0A8T2VA80_CERRI</name>
<sequence length="1515" mass="167837">MFPSWFISSSCSGPGPLSSSQSPALEWTIFILFSPCGLHVLQACAHVLFLCICIVFSLLSRNKSLQGSDEQRKQLGSVSVGPLFGITLSLLVVMSLLFSASFVWHIWYACASLESREVSVVEPVVAGIQACGWISLAIIVGHELPKHSVERARPVRAWWFAIFLISILQFSTATARLAGQGLSYKLSLMVDDILSVIVFPVTIFFFILSLRRQSGVRVQYPDGLSEPLLNEDGKTARVVNYTGYFRAPLISRLLWLWLNPVLSKGARDTLQIEDIPELSPDDRAERLYAIFSSNWPGDESKYPTAIAIVRSFKWKFAVNALLALCRAFSMYVGPAMIQSFSSFLENDERYYSEGFLLVCILLLAKVVEVLSTHHYQFLCGKLGMTIRSSLITSIYRKGLKLSNSSRQSHGTGQIVNYMSVDVQQINDSIVQLNNLWMLPLQVVLALLLLYQAVGLAAFAGLLTLIIFAGLLTYTSGMLKDYSMQVMMKKDARMRATTEVLSYMKIIKLQAWENFFLKKVEDSRQNEYNSLSKLQYALGFNLGVMGVSTSVVVVISFLVCILFTGGFTASRAFTVISIFNILAEPVRTFPQAIISASQALISSKRLDKYFLSGELVGYVRRDNPHLPGYSIIVEDGVFTWNQETSSAVLQGINVRIPQGHLVAVVGTVGAGKSSLLAALLGEMPKLKGNVEVYGSTAYVPQTSWIQSGTVEENILFGLPMDRAKYKRTIKACALEQDLEMLEFGDQTEIGERGINLSGGQKQRIQLARAVYQNSDVYLLDDVFSAVDAHTGSALFKDCLLGVLEKKTRVLVTHQVEFLHKADLILVLQNGVIEQSGKYSDLLKAGAEFGALVAAHKKAIGEVDEKPEEVLIEADDSAIDSPTSLSMGVYENSMKLVRRLSSNSSRSEEQLQRGRSSDSFSRVNGNDKVAKLVDDEKREAGRVGWDVYWKYLTSAYGAWFMFLILAVQVVAQALSLCADFWLSHETSLVSFNGGILILVYALLSMGSWVLTFARAFLTALFSLKAAQAFYERMLSSIFRAPMSFFDTTPTGRILTRSSTDQATLDIMLPLSFILALLLYAVTLGAVVVTCAVTWPVIFVVLPLILVYFRYQTFYLRSSREITRLDSITKAPVIHHFTETIAGFMVIRGFRKEDQFTQMNLYRVNTNLKMDFHSTAANDWLGCRLELIGALVLCVAALMLVILPSSLITPSSAALALSYGLSLNSVLAASVFFSCNVENKMVAVERIGQYISLPSEAALHIEGSVPEPDWPRWGNISIKDLKARYQPTMPLVLKGISLDIVGGNKIGVVGRTGSGKSTLIQVMFRIIEPSGGLILFDQVDITTVGLHDLRSRLGIIPQDPVLFEGTIRSNMDPLNMYTDEEVWEGLRKCQLADIVESRPDKLEAIVLDNGENWSVGQRQLLCLGRALLKKSRILFLDEATASVDAQTDAVLQTVIREEFLNCTVVSIAHRIPTVMDCDMVMVLEAGLLKEYDNPTKLREDPSTLFGALVNEYTARSRS</sequence>
<keyword evidence="7" id="KW-0547">Nucleotide-binding</keyword>
<feature type="compositionally biased region" description="Basic and acidic residues" evidence="11">
    <location>
        <begin position="904"/>
        <end position="914"/>
    </location>
</feature>
<feature type="transmembrane region" description="Helical" evidence="12">
    <location>
        <begin position="80"/>
        <end position="104"/>
    </location>
</feature>
<dbReference type="PROSITE" id="PS50893">
    <property type="entry name" value="ABC_TRANSPORTER_2"/>
    <property type="match status" value="2"/>
</dbReference>
<evidence type="ECO:0000259" key="13">
    <source>
        <dbReference type="PROSITE" id="PS50893"/>
    </source>
</evidence>
<dbReference type="Pfam" id="PF00005">
    <property type="entry name" value="ABC_tran"/>
    <property type="match status" value="2"/>
</dbReference>
<dbReference type="InterPro" id="IPR003439">
    <property type="entry name" value="ABC_transporter-like_ATP-bd"/>
</dbReference>
<feature type="domain" description="ABC transmembrane type-1" evidence="14">
    <location>
        <begin position="320"/>
        <end position="597"/>
    </location>
</feature>
<dbReference type="GO" id="GO:0016020">
    <property type="term" value="C:membrane"/>
    <property type="evidence" value="ECO:0007669"/>
    <property type="project" value="UniProtKB-SubCell"/>
</dbReference>
<feature type="transmembrane region" description="Helical" evidence="12">
    <location>
        <begin position="956"/>
        <end position="980"/>
    </location>
</feature>
<evidence type="ECO:0000313" key="16">
    <source>
        <dbReference type="Proteomes" id="UP000825935"/>
    </source>
</evidence>
<gene>
    <name evidence="15" type="ORF">KP509_01G007100</name>
</gene>
<feature type="transmembrane region" description="Helical" evidence="12">
    <location>
        <begin position="536"/>
        <end position="562"/>
    </location>
</feature>
<feature type="transmembrane region" description="Helical" evidence="12">
    <location>
        <begin position="1184"/>
        <end position="1204"/>
    </location>
</feature>
<evidence type="ECO:0000256" key="9">
    <source>
        <dbReference type="ARBA" id="ARBA00022989"/>
    </source>
</evidence>
<feature type="transmembrane region" description="Helical" evidence="12">
    <location>
        <begin position="1090"/>
        <end position="1108"/>
    </location>
</feature>
<keyword evidence="9 12" id="KW-1133">Transmembrane helix</keyword>
<proteinExistence type="inferred from homology"/>
<dbReference type="PROSITE" id="PS50929">
    <property type="entry name" value="ABC_TM1F"/>
    <property type="match status" value="2"/>
</dbReference>